<evidence type="ECO:0000259" key="2">
    <source>
        <dbReference type="PROSITE" id="PS50405"/>
    </source>
</evidence>
<dbReference type="EMBL" id="BAAADD010000001">
    <property type="protein sequence ID" value="GAA0558706.1"/>
    <property type="molecule type" value="Genomic_DNA"/>
</dbReference>
<accession>A0ABP3P3I9</accession>
<dbReference type="Gene3D" id="1.20.1050.10">
    <property type="match status" value="1"/>
</dbReference>
<dbReference type="PANTHER" id="PTHR44051:SF8">
    <property type="entry name" value="GLUTATHIONE S-TRANSFERASE GSTA"/>
    <property type="match status" value="1"/>
</dbReference>
<keyword evidence="4" id="KW-1185">Reference proteome</keyword>
<evidence type="ECO:0000313" key="3">
    <source>
        <dbReference type="EMBL" id="GAA0558706.1"/>
    </source>
</evidence>
<dbReference type="Pfam" id="PF02798">
    <property type="entry name" value="GST_N"/>
    <property type="match status" value="1"/>
</dbReference>
<protein>
    <submittedName>
        <fullName evidence="3">Glutathione S-transferase family protein</fullName>
    </submittedName>
</protein>
<evidence type="ECO:0000313" key="4">
    <source>
        <dbReference type="Proteomes" id="UP001499951"/>
    </source>
</evidence>
<dbReference type="PROSITE" id="PS50404">
    <property type="entry name" value="GST_NTER"/>
    <property type="match status" value="1"/>
</dbReference>
<sequence>MITISAFDWVPDMARGQVRDLRVRWALEEAGLPYRTKLINHQEKLSEGYREWQPFCQVPAYDDGEVRMFESGAIVLHIGEKSEALLPKEPAARARAMTWVMAALNSLDPFILWLMMTAVFNADKPWAAEARPEAETYVKKRLASLAHCLKGREWLEGRFTVGDLMVACTLRSLGFCDLVTGDPVLGPYLKRCEARPAFQRALAAQLADFTGQPQAA</sequence>
<dbReference type="Gene3D" id="3.40.30.10">
    <property type="entry name" value="Glutaredoxin"/>
    <property type="match status" value="1"/>
</dbReference>
<dbReference type="SUPFAM" id="SSF52833">
    <property type="entry name" value="Thioredoxin-like"/>
    <property type="match status" value="1"/>
</dbReference>
<dbReference type="CDD" id="cd03046">
    <property type="entry name" value="GST_N_GTT1_like"/>
    <property type="match status" value="1"/>
</dbReference>
<organism evidence="3 4">
    <name type="scientific">Rhizomicrobium electricum</name>
    <dbReference type="NCBI Taxonomy" id="480070"/>
    <lineage>
        <taxon>Bacteria</taxon>
        <taxon>Pseudomonadati</taxon>
        <taxon>Pseudomonadota</taxon>
        <taxon>Alphaproteobacteria</taxon>
        <taxon>Micropepsales</taxon>
        <taxon>Micropepsaceae</taxon>
        <taxon>Rhizomicrobium</taxon>
    </lineage>
</organism>
<gene>
    <name evidence="3" type="ORF">GCM10008942_03980</name>
</gene>
<dbReference type="PROSITE" id="PS50405">
    <property type="entry name" value="GST_CTER"/>
    <property type="match status" value="1"/>
</dbReference>
<dbReference type="PANTHER" id="PTHR44051">
    <property type="entry name" value="GLUTATHIONE S-TRANSFERASE-RELATED"/>
    <property type="match status" value="1"/>
</dbReference>
<comment type="caution">
    <text evidence="3">The sequence shown here is derived from an EMBL/GenBank/DDBJ whole genome shotgun (WGS) entry which is preliminary data.</text>
</comment>
<dbReference type="CDD" id="cd03207">
    <property type="entry name" value="GST_C_8"/>
    <property type="match status" value="1"/>
</dbReference>
<dbReference type="InterPro" id="IPR004045">
    <property type="entry name" value="Glutathione_S-Trfase_N"/>
</dbReference>
<dbReference type="RefSeq" id="WP_166930966.1">
    <property type="nucleotide sequence ID" value="NZ_BAAADD010000001.1"/>
</dbReference>
<proteinExistence type="predicted"/>
<name>A0ABP3P3I9_9PROT</name>
<dbReference type="Proteomes" id="UP001499951">
    <property type="component" value="Unassembled WGS sequence"/>
</dbReference>
<dbReference type="InterPro" id="IPR040079">
    <property type="entry name" value="Glutathione_S-Trfase"/>
</dbReference>
<dbReference type="InterPro" id="IPR036249">
    <property type="entry name" value="Thioredoxin-like_sf"/>
</dbReference>
<reference evidence="4" key="1">
    <citation type="journal article" date="2019" name="Int. J. Syst. Evol. Microbiol.">
        <title>The Global Catalogue of Microorganisms (GCM) 10K type strain sequencing project: providing services to taxonomists for standard genome sequencing and annotation.</title>
        <authorList>
            <consortium name="The Broad Institute Genomics Platform"/>
            <consortium name="The Broad Institute Genome Sequencing Center for Infectious Disease"/>
            <person name="Wu L."/>
            <person name="Ma J."/>
        </authorList>
    </citation>
    <scope>NUCLEOTIDE SEQUENCE [LARGE SCALE GENOMIC DNA]</scope>
    <source>
        <strain evidence="4">JCM 15089</strain>
    </source>
</reference>
<evidence type="ECO:0000259" key="1">
    <source>
        <dbReference type="PROSITE" id="PS50404"/>
    </source>
</evidence>
<dbReference type="InterPro" id="IPR010987">
    <property type="entry name" value="Glutathione-S-Trfase_C-like"/>
</dbReference>
<dbReference type="SFLD" id="SFLDG00358">
    <property type="entry name" value="Main_(cytGST)"/>
    <property type="match status" value="1"/>
</dbReference>
<dbReference type="InterPro" id="IPR036282">
    <property type="entry name" value="Glutathione-S-Trfase_C_sf"/>
</dbReference>
<dbReference type="SFLD" id="SFLDS00019">
    <property type="entry name" value="Glutathione_Transferase_(cytos"/>
    <property type="match status" value="1"/>
</dbReference>
<feature type="domain" description="GST N-terminal" evidence="1">
    <location>
        <begin position="7"/>
        <end position="86"/>
    </location>
</feature>
<feature type="domain" description="GST C-terminal" evidence="2">
    <location>
        <begin position="89"/>
        <end position="216"/>
    </location>
</feature>
<dbReference type="SUPFAM" id="SSF47616">
    <property type="entry name" value="GST C-terminal domain-like"/>
    <property type="match status" value="1"/>
</dbReference>